<feature type="compositionally biased region" description="Basic and acidic residues" evidence="1">
    <location>
        <begin position="533"/>
        <end position="550"/>
    </location>
</feature>
<evidence type="ECO:0000313" key="4">
    <source>
        <dbReference type="EMBL" id="KAK4497860.1"/>
    </source>
</evidence>
<dbReference type="PANTHER" id="PTHR38793">
    <property type="entry name" value="SLATT_FUNGAL DOMAIN-CONTAINING PROTEIN-RELATED"/>
    <property type="match status" value="1"/>
</dbReference>
<sequence>MDASLDFASRARHAWQQFRNPSGLNDFRAQEEGIPPNEAENTDRRASTWPLNPNESNPLNEFRLLVGIYQHKTFQAPHGFTPNRRPQAGLDRRPAPNMGIYTTVCDSEIKCKRNHKMFSRLINGCLGLQIVVAAALTALGAADGSRSAVTVFGAINTIIAGFLTYLKGSGLPGRLKFFQHEWTKVREYIEQRERDFMLDSHGLNPYEEVDKVRQMYEIVKADIESNRPDRFVSVSALSKRPITQNPGPSLARPQPSFSTESFRKGWGEKEKEMSGKAQGMAGGLFSNVTHLKDVLQDKVKEIGHMEKEMETKGHQMVDEKKHGMFGQIQSAVKEVAHLGKEIEAKAKAAATEKEMEVERAVAERRHEAEDAFGGARAGVAQQRDNFNSAVADRRHEAEDAYNGARAGVMQQRDNFNSAIAERRHDAEDAYNGARAGVMQQRDNFNAGIAERRHDAQDAYNGARAGAAQQMDYLNSAAAERRQDIEDAYQRGVQAARTGVEQQRDNFNAAVADRRHDAEDAINQQRDNLASQRHNVEDAARAEVDHQRDNADAALSHAQDEMARTSEAARAALQQQRDSLNAALVEGRDEGVPPREGSSQHP</sequence>
<evidence type="ECO:0000256" key="1">
    <source>
        <dbReference type="SAM" id="MobiDB-lite"/>
    </source>
</evidence>
<feature type="compositionally biased region" description="Polar residues" evidence="1">
    <location>
        <begin position="521"/>
        <end position="532"/>
    </location>
</feature>
<feature type="region of interest" description="Disordered" evidence="1">
    <location>
        <begin position="498"/>
        <end position="601"/>
    </location>
</feature>
<feature type="region of interest" description="Disordered" evidence="1">
    <location>
        <begin position="21"/>
        <end position="53"/>
    </location>
</feature>
<name>A0ABR0E9E8_ZASCE</name>
<protein>
    <recommendedName>
        <fullName evidence="3">SMODS and SLOG-associating 2TM effector domain-containing protein</fullName>
    </recommendedName>
</protein>
<dbReference type="Pfam" id="PF18142">
    <property type="entry name" value="SLATT_fungal"/>
    <property type="match status" value="1"/>
</dbReference>
<dbReference type="InterPro" id="IPR041622">
    <property type="entry name" value="SLATT_fungi"/>
</dbReference>
<organism evidence="4 5">
    <name type="scientific">Zasmidium cellare</name>
    <name type="common">Wine cellar mold</name>
    <name type="synonym">Racodium cellare</name>
    <dbReference type="NCBI Taxonomy" id="395010"/>
    <lineage>
        <taxon>Eukaryota</taxon>
        <taxon>Fungi</taxon>
        <taxon>Dikarya</taxon>
        <taxon>Ascomycota</taxon>
        <taxon>Pezizomycotina</taxon>
        <taxon>Dothideomycetes</taxon>
        <taxon>Dothideomycetidae</taxon>
        <taxon>Mycosphaerellales</taxon>
        <taxon>Mycosphaerellaceae</taxon>
        <taxon>Zasmidium</taxon>
    </lineage>
</organism>
<evidence type="ECO:0000313" key="5">
    <source>
        <dbReference type="Proteomes" id="UP001305779"/>
    </source>
</evidence>
<keyword evidence="2" id="KW-1133">Transmembrane helix</keyword>
<evidence type="ECO:0000256" key="2">
    <source>
        <dbReference type="SAM" id="Phobius"/>
    </source>
</evidence>
<reference evidence="4 5" key="1">
    <citation type="journal article" date="2023" name="G3 (Bethesda)">
        <title>A chromosome-level genome assembly of Zasmidium syzygii isolated from banana leaves.</title>
        <authorList>
            <person name="van Westerhoven A.C."/>
            <person name="Mehrabi R."/>
            <person name="Talebi R."/>
            <person name="Steentjes M.B.F."/>
            <person name="Corcolon B."/>
            <person name="Chong P.A."/>
            <person name="Kema G.H.J."/>
            <person name="Seidl M.F."/>
        </authorList>
    </citation>
    <scope>NUCLEOTIDE SEQUENCE [LARGE SCALE GENOMIC DNA]</scope>
    <source>
        <strain evidence="4 5">P124</strain>
    </source>
</reference>
<keyword evidence="2" id="KW-0472">Membrane</keyword>
<proteinExistence type="predicted"/>
<keyword evidence="5" id="KW-1185">Reference proteome</keyword>
<dbReference type="PANTHER" id="PTHR38793:SF3">
    <property type="entry name" value="SMODS AND SLOG-ASSOCIATING 2TM EFFECTOR DOMAIN-CONTAINING PROTEIN"/>
    <property type="match status" value="1"/>
</dbReference>
<dbReference type="EMBL" id="JAXOVC010000008">
    <property type="protein sequence ID" value="KAK4497860.1"/>
    <property type="molecule type" value="Genomic_DNA"/>
</dbReference>
<dbReference type="NCBIfam" id="NF033635">
    <property type="entry name" value="SLATT_fungal"/>
    <property type="match status" value="1"/>
</dbReference>
<comment type="caution">
    <text evidence="4">The sequence shown here is derived from an EMBL/GenBank/DDBJ whole genome shotgun (WGS) entry which is preliminary data.</text>
</comment>
<feature type="region of interest" description="Disordered" evidence="1">
    <location>
        <begin position="242"/>
        <end position="267"/>
    </location>
</feature>
<dbReference type="Proteomes" id="UP001305779">
    <property type="component" value="Unassembled WGS sequence"/>
</dbReference>
<evidence type="ECO:0000259" key="3">
    <source>
        <dbReference type="Pfam" id="PF18142"/>
    </source>
</evidence>
<feature type="transmembrane region" description="Helical" evidence="2">
    <location>
        <begin position="121"/>
        <end position="142"/>
    </location>
</feature>
<accession>A0ABR0E9E8</accession>
<gene>
    <name evidence="4" type="ORF">PRZ48_010515</name>
</gene>
<keyword evidence="2" id="KW-0812">Transmembrane</keyword>
<feature type="domain" description="SMODS and SLOG-associating 2TM effector" evidence="3">
    <location>
        <begin position="104"/>
        <end position="222"/>
    </location>
</feature>